<keyword evidence="3" id="KW-1185">Reference proteome</keyword>
<protein>
    <recommendedName>
        <fullName evidence="1">DAGKc domain-containing protein</fullName>
    </recommendedName>
</protein>
<dbReference type="Pfam" id="PF00781">
    <property type="entry name" value="DAGK_cat"/>
    <property type="match status" value="1"/>
</dbReference>
<dbReference type="AlphaFoldDB" id="A0A369KQA1"/>
<comment type="caution">
    <text evidence="2">The sequence shown here is derived from an EMBL/GenBank/DDBJ whole genome shotgun (WGS) entry which is preliminary data.</text>
</comment>
<dbReference type="InterPro" id="IPR017438">
    <property type="entry name" value="ATP-NAD_kinase_N"/>
</dbReference>
<gene>
    <name evidence="2" type="ORF">DCC88_03310</name>
</gene>
<feature type="domain" description="DAGKc" evidence="1">
    <location>
        <begin position="1"/>
        <end position="137"/>
    </location>
</feature>
<proteinExistence type="predicted"/>
<name>A0A369KQA1_9BACT</name>
<dbReference type="PROSITE" id="PS50146">
    <property type="entry name" value="DAGK"/>
    <property type="match status" value="1"/>
</dbReference>
<evidence type="ECO:0000259" key="1">
    <source>
        <dbReference type="PROSITE" id="PS50146"/>
    </source>
</evidence>
<organism evidence="2 3">
    <name type="scientific">Spirobacillus cienkowskii</name>
    <dbReference type="NCBI Taxonomy" id="495820"/>
    <lineage>
        <taxon>Bacteria</taxon>
        <taxon>Pseudomonadati</taxon>
        <taxon>Bdellovibrionota</taxon>
        <taxon>Oligoflexia</taxon>
        <taxon>Silvanigrellales</taxon>
        <taxon>Spirobacillus</taxon>
    </lineage>
</organism>
<dbReference type="Gene3D" id="3.40.50.10330">
    <property type="entry name" value="Probable inorganic polyphosphate/atp-NAD kinase, domain 1"/>
    <property type="match status" value="1"/>
</dbReference>
<dbReference type="EMBL" id="QOVW01000026">
    <property type="protein sequence ID" value="RDB36791.1"/>
    <property type="molecule type" value="Genomic_DNA"/>
</dbReference>
<accession>A0A369KQA1</accession>
<evidence type="ECO:0000313" key="2">
    <source>
        <dbReference type="EMBL" id="RDB36791.1"/>
    </source>
</evidence>
<dbReference type="GO" id="GO:0016301">
    <property type="term" value="F:kinase activity"/>
    <property type="evidence" value="ECO:0007669"/>
    <property type="project" value="InterPro"/>
</dbReference>
<dbReference type="InterPro" id="IPR016064">
    <property type="entry name" value="NAD/diacylglycerol_kinase_sf"/>
</dbReference>
<dbReference type="SUPFAM" id="SSF111331">
    <property type="entry name" value="NAD kinase/diacylglycerol kinase-like"/>
    <property type="match status" value="1"/>
</dbReference>
<dbReference type="Gene3D" id="2.60.200.40">
    <property type="match status" value="1"/>
</dbReference>
<dbReference type="InterPro" id="IPR001206">
    <property type="entry name" value="Diacylglycerol_kinase_cat_dom"/>
</dbReference>
<reference evidence="2" key="1">
    <citation type="submission" date="2018-04" db="EMBL/GenBank/DDBJ databases">
        <title>Draft genome sequence of the Candidatus Spirobacillus cienkowskii, a pathogen of freshwater Daphnia species, reconstructed from hemolymph metagenomic reads.</title>
        <authorList>
            <person name="Bresciani L."/>
            <person name="Lemos L.N."/>
            <person name="Wale N."/>
            <person name="Lin J.Y."/>
            <person name="Fernandes G.R."/>
            <person name="Duffy M.A."/>
            <person name="Rodrigues J.M."/>
        </authorList>
    </citation>
    <scope>NUCLEOTIDE SEQUENCE [LARGE SCALE GENOMIC DNA]</scope>
    <source>
        <strain evidence="2">Binning01</strain>
    </source>
</reference>
<evidence type="ECO:0000313" key="3">
    <source>
        <dbReference type="Proteomes" id="UP000253934"/>
    </source>
</evidence>
<sequence>MLRVGIISNPFAKIIKLNPEYNTRLWYALANNGLLEVTRSKEQLEQVCQEFSERKINLVGIVGGDGSISLALCALYKAYGPSKLPKILLLKGGTINFLAKNLGIKPEAQICLEDSLNLINRKRSMNEIILSTLHVNGRLGFIFANGIATTFLEEFYKDKNSTFGAAIKVLGYLTDGATKGKFNGSFSRLVKQQKMEIQTFPASIWQSSTNHFKIPEEFSIVLASTVKNLPLTSGFFRKVVYGDKSAEMIAVSEKGKNLVKGVCKSLLGGNIYSFPKVNSTKFQKASITCKENSLYSLDGDLIYSKDSVINIEIGPNFVFCSPYDIAK</sequence>
<dbReference type="Proteomes" id="UP000253934">
    <property type="component" value="Unassembled WGS sequence"/>
</dbReference>